<evidence type="ECO:0000313" key="2">
    <source>
        <dbReference type="EMBL" id="KAK3267716.1"/>
    </source>
</evidence>
<dbReference type="Proteomes" id="UP001190700">
    <property type="component" value="Unassembled WGS sequence"/>
</dbReference>
<feature type="region of interest" description="Disordered" evidence="1">
    <location>
        <begin position="334"/>
        <end position="372"/>
    </location>
</feature>
<dbReference type="AlphaFoldDB" id="A0AAE0FX58"/>
<evidence type="ECO:0000256" key="1">
    <source>
        <dbReference type="SAM" id="MobiDB-lite"/>
    </source>
</evidence>
<proteinExistence type="predicted"/>
<comment type="caution">
    <text evidence="2">The sequence shown here is derived from an EMBL/GenBank/DDBJ whole genome shotgun (WGS) entry which is preliminary data.</text>
</comment>
<evidence type="ECO:0000313" key="3">
    <source>
        <dbReference type="Proteomes" id="UP001190700"/>
    </source>
</evidence>
<feature type="compositionally biased region" description="Basic residues" evidence="1">
    <location>
        <begin position="354"/>
        <end position="364"/>
    </location>
</feature>
<gene>
    <name evidence="2" type="ORF">CYMTET_23750</name>
</gene>
<dbReference type="EMBL" id="LGRX02012245">
    <property type="protein sequence ID" value="KAK3267716.1"/>
    <property type="molecule type" value="Genomic_DNA"/>
</dbReference>
<organism evidence="2 3">
    <name type="scientific">Cymbomonas tetramitiformis</name>
    <dbReference type="NCBI Taxonomy" id="36881"/>
    <lineage>
        <taxon>Eukaryota</taxon>
        <taxon>Viridiplantae</taxon>
        <taxon>Chlorophyta</taxon>
        <taxon>Pyramimonadophyceae</taxon>
        <taxon>Pyramimonadales</taxon>
        <taxon>Pyramimonadaceae</taxon>
        <taxon>Cymbomonas</taxon>
    </lineage>
</organism>
<keyword evidence="3" id="KW-1185">Reference proteome</keyword>
<name>A0AAE0FX58_9CHLO</name>
<accession>A0AAE0FX58</accession>
<protein>
    <submittedName>
        <fullName evidence="2">Uncharacterized protein</fullName>
    </submittedName>
</protein>
<reference evidence="2 3" key="1">
    <citation type="journal article" date="2015" name="Genome Biol. Evol.">
        <title>Comparative Genomics of a Bacterivorous Green Alga Reveals Evolutionary Causalities and Consequences of Phago-Mixotrophic Mode of Nutrition.</title>
        <authorList>
            <person name="Burns J.A."/>
            <person name="Paasch A."/>
            <person name="Narechania A."/>
            <person name="Kim E."/>
        </authorList>
    </citation>
    <scope>NUCLEOTIDE SEQUENCE [LARGE SCALE GENOMIC DNA]</scope>
    <source>
        <strain evidence="2 3">PLY_AMNH</strain>
    </source>
</reference>
<sequence length="524" mass="58934">MASPEQFKAVVQSGNTTEFLEFRWAVMRNSANQLELQIFPIDGLENPPMLHKIPVFTPSDTESPLRVCYPAKHAQGKAMYVIIVRDSLIISICLTAANLISSSVAPAYTTRRGRFNELVRVASGKEEAYTTFINDMWRNSHTADFWKAPEKSGQSYATLDETIDTEMGGVSVLPTQTYKTAAELEEIGKSYGPGGSLLDYKQGETAKQAKAQNEELASQDWKSLLTLPKVKRSVQDATTIRYNIEFHHRYPRVVETKDVMGCTFNIPIQYIIQAEGYERIRDDDRAQIECKLYINLQSDMVRFLADGQNMVDQNTKGKTHQEIMKSMRVGMQKQLERSRRFKPLVSTPSSEKKTGKKAKSKRLPRSAANTLSVGQPAQPLQQAIVKELEKKEVSMSLFHNMLGFNSDIEIDYLNSILRKITNIEISIPEAGDIMKKFKAQRNVQAWIVSQSGVADWDAFETKYGELWASQESIERCIKAVKAGKSGRGGSVQQIPKSIIQYVSDANTWLERRVAGAGDLEKLPL</sequence>